<dbReference type="PROSITE" id="PS01264">
    <property type="entry name" value="TBOX_2"/>
    <property type="match status" value="1"/>
</dbReference>
<evidence type="ECO:0000313" key="8">
    <source>
        <dbReference type="Ensembl" id="ENSCCRP00015086139.1"/>
    </source>
</evidence>
<dbReference type="GO" id="GO:0000978">
    <property type="term" value="F:RNA polymerase II cis-regulatory region sequence-specific DNA binding"/>
    <property type="evidence" value="ECO:0007669"/>
    <property type="project" value="InterPro"/>
</dbReference>
<dbReference type="SUPFAM" id="SSF49417">
    <property type="entry name" value="p53-like transcription factors"/>
    <property type="match status" value="1"/>
</dbReference>
<dbReference type="Pfam" id="PF00907">
    <property type="entry name" value="T-box"/>
    <property type="match status" value="1"/>
</dbReference>
<feature type="domain" description="T-box" evidence="7">
    <location>
        <begin position="53"/>
        <end position="234"/>
    </location>
</feature>
<reference evidence="8" key="1">
    <citation type="submission" date="2025-08" db="UniProtKB">
        <authorList>
            <consortium name="Ensembl"/>
        </authorList>
    </citation>
    <scope>IDENTIFICATION</scope>
</reference>
<proteinExistence type="predicted"/>
<dbReference type="Proteomes" id="UP000694700">
    <property type="component" value="Unplaced"/>
</dbReference>
<comment type="caution">
    <text evidence="6">Lacks conserved residue(s) required for the propagation of feature annotation.</text>
</comment>
<evidence type="ECO:0000259" key="7">
    <source>
        <dbReference type="PROSITE" id="PS50252"/>
    </source>
</evidence>
<keyword evidence="2" id="KW-0805">Transcription regulation</keyword>
<keyword evidence="3 6" id="KW-0238">DNA-binding</keyword>
<evidence type="ECO:0000256" key="2">
    <source>
        <dbReference type="ARBA" id="ARBA00023015"/>
    </source>
</evidence>
<keyword evidence="5 6" id="KW-0539">Nucleus</keyword>
<dbReference type="Gene3D" id="2.60.40.820">
    <property type="entry name" value="Transcription factor, T-box"/>
    <property type="match status" value="1"/>
</dbReference>
<dbReference type="GO" id="GO:0005634">
    <property type="term" value="C:nucleus"/>
    <property type="evidence" value="ECO:0007669"/>
    <property type="project" value="UniProtKB-SubCell"/>
</dbReference>
<protein>
    <submittedName>
        <fullName evidence="8">T-box transcription factor TBX22-like</fullName>
    </submittedName>
</protein>
<name>A0A8C1ZKU0_CYPCA</name>
<dbReference type="GO" id="GO:0045893">
    <property type="term" value="P:positive regulation of DNA-templated transcription"/>
    <property type="evidence" value="ECO:0007669"/>
    <property type="project" value="InterPro"/>
</dbReference>
<sequence length="442" mass="49994">MLSADASGKSCKKMKVETMKNEKLQCVSEHDRDAPTGDIKYRSGAGREVRLDLQGSELWKSFHEIGTEMIITRAGRRMFPSVKVRNLDPDQQYSIAMDIMPVDSKRYRYVYHSSQWMVAGNMDHSCVPPRLCVHPDSPSSGQTWMRQIISFDHLKLTNNEMDDRGHVIQAQVQYRPRIHVIEHSPLETLVSLPVDGVCTFSFPETQFTTVTAYQNQQITKLKIDRNPFAKGFRERNGGVLHGMLESYSWHSPFDLDFKSLAMALQGRCYGAPESFGISSSVPSFSPAAHPVLFSSPQRCKMLPSNCSLTYRAYCSICLGNLSTYTGLRPELDLPFMTALQVQKADSCRGYWLQDSSSRRMDGPQETIKLRKTEHQPLCLPTATASTSLLLPVISDWLMLRVHDFLNQSLPLTPNMCSSEGTRTPIQHDLMSTPAYIYTETKM</sequence>
<accession>A0A8C1ZKU0</accession>
<dbReference type="GO" id="GO:0000981">
    <property type="term" value="F:DNA-binding transcription factor activity, RNA polymerase II-specific"/>
    <property type="evidence" value="ECO:0007669"/>
    <property type="project" value="TreeGrafter"/>
</dbReference>
<dbReference type="InterPro" id="IPR046360">
    <property type="entry name" value="T-box_DNA-bd"/>
</dbReference>
<dbReference type="PANTHER" id="PTHR11267:SF116">
    <property type="entry name" value="T-BOX TRANSCRIPTION FACTOR TBX22"/>
    <property type="match status" value="1"/>
</dbReference>
<dbReference type="SMART" id="SM00425">
    <property type="entry name" value="TBOX"/>
    <property type="match status" value="1"/>
</dbReference>
<dbReference type="FunFam" id="2.60.40.820:FF:000001">
    <property type="entry name" value="T-box transcription factor TBX18"/>
    <property type="match status" value="1"/>
</dbReference>
<organism evidence="8 9">
    <name type="scientific">Cyprinus carpio</name>
    <name type="common">Common carp</name>
    <dbReference type="NCBI Taxonomy" id="7962"/>
    <lineage>
        <taxon>Eukaryota</taxon>
        <taxon>Metazoa</taxon>
        <taxon>Chordata</taxon>
        <taxon>Craniata</taxon>
        <taxon>Vertebrata</taxon>
        <taxon>Euteleostomi</taxon>
        <taxon>Actinopterygii</taxon>
        <taxon>Neopterygii</taxon>
        <taxon>Teleostei</taxon>
        <taxon>Ostariophysi</taxon>
        <taxon>Cypriniformes</taxon>
        <taxon>Cyprinidae</taxon>
        <taxon>Cyprininae</taxon>
        <taxon>Cyprinus</taxon>
    </lineage>
</organism>
<dbReference type="Ensembl" id="ENSCCRT00015088933.1">
    <property type="protein sequence ID" value="ENSCCRP00015086139.1"/>
    <property type="gene ID" value="ENSCCRG00015034750.1"/>
</dbReference>
<comment type="subcellular location">
    <subcellularLocation>
        <location evidence="1 6">Nucleus</location>
    </subcellularLocation>
</comment>
<dbReference type="PROSITE" id="PS01283">
    <property type="entry name" value="TBOX_1"/>
    <property type="match status" value="1"/>
</dbReference>
<evidence type="ECO:0000313" key="9">
    <source>
        <dbReference type="Proteomes" id="UP000694700"/>
    </source>
</evidence>
<dbReference type="PRINTS" id="PR00937">
    <property type="entry name" value="TBOX"/>
</dbReference>
<dbReference type="GO" id="GO:0000785">
    <property type="term" value="C:chromatin"/>
    <property type="evidence" value="ECO:0007669"/>
    <property type="project" value="TreeGrafter"/>
</dbReference>
<dbReference type="InterPro" id="IPR008967">
    <property type="entry name" value="p53-like_TF_DNA-bd_sf"/>
</dbReference>
<dbReference type="GO" id="GO:0001708">
    <property type="term" value="P:cell fate specification"/>
    <property type="evidence" value="ECO:0007669"/>
    <property type="project" value="TreeGrafter"/>
</dbReference>
<evidence type="ECO:0000256" key="3">
    <source>
        <dbReference type="ARBA" id="ARBA00023125"/>
    </source>
</evidence>
<dbReference type="InterPro" id="IPR036960">
    <property type="entry name" value="T-box_sf"/>
</dbReference>
<dbReference type="AlphaFoldDB" id="A0A8C1ZKU0"/>
<dbReference type="InterPro" id="IPR018186">
    <property type="entry name" value="TF_T-box_CS"/>
</dbReference>
<dbReference type="GO" id="GO:0009653">
    <property type="term" value="P:anatomical structure morphogenesis"/>
    <property type="evidence" value="ECO:0007669"/>
    <property type="project" value="UniProtKB-ARBA"/>
</dbReference>
<evidence type="ECO:0000256" key="5">
    <source>
        <dbReference type="ARBA" id="ARBA00023242"/>
    </source>
</evidence>
<dbReference type="PANTHER" id="PTHR11267">
    <property type="entry name" value="T-BOX PROTEIN-RELATED"/>
    <property type="match status" value="1"/>
</dbReference>
<dbReference type="GO" id="GO:0060429">
    <property type="term" value="P:epithelium development"/>
    <property type="evidence" value="ECO:0007669"/>
    <property type="project" value="UniProtKB-ARBA"/>
</dbReference>
<dbReference type="PROSITE" id="PS50252">
    <property type="entry name" value="TBOX_3"/>
    <property type="match status" value="1"/>
</dbReference>
<keyword evidence="4" id="KW-0804">Transcription</keyword>
<evidence type="ECO:0000256" key="4">
    <source>
        <dbReference type="ARBA" id="ARBA00023163"/>
    </source>
</evidence>
<dbReference type="InterPro" id="IPR001699">
    <property type="entry name" value="TF_T-box"/>
</dbReference>
<evidence type="ECO:0000256" key="1">
    <source>
        <dbReference type="ARBA" id="ARBA00004123"/>
    </source>
</evidence>
<evidence type="ECO:0000256" key="6">
    <source>
        <dbReference type="PROSITE-ProRule" id="PRU00201"/>
    </source>
</evidence>